<evidence type="ECO:0000313" key="2">
    <source>
        <dbReference type="Proteomes" id="UP000474640"/>
    </source>
</evidence>
<organism evidence="1 2">
    <name type="scientific">Orbilia oligospora</name>
    <name type="common">Nematode-trapping fungus</name>
    <name type="synonym">Arthrobotrys oligospora</name>
    <dbReference type="NCBI Taxonomy" id="2813651"/>
    <lineage>
        <taxon>Eukaryota</taxon>
        <taxon>Fungi</taxon>
        <taxon>Dikarya</taxon>
        <taxon>Ascomycota</taxon>
        <taxon>Pezizomycotina</taxon>
        <taxon>Orbiliomycetes</taxon>
        <taxon>Orbiliales</taxon>
        <taxon>Orbiliaceae</taxon>
        <taxon>Orbilia</taxon>
    </lineage>
</organism>
<dbReference type="Proteomes" id="UP000474640">
    <property type="component" value="Unassembled WGS sequence"/>
</dbReference>
<accession>A0A7C8RDM0</accession>
<name>A0A7C8RDM0_ORBOL</name>
<dbReference type="OrthoDB" id="5346581at2759"/>
<dbReference type="EMBL" id="JAABOJ010000012">
    <property type="protein sequence ID" value="KAF3282669.1"/>
    <property type="molecule type" value="Genomic_DNA"/>
</dbReference>
<reference evidence="1 2" key="1">
    <citation type="submission" date="2020-01" db="EMBL/GenBank/DDBJ databases">
        <authorList>
            <person name="Palmer J.M."/>
        </authorList>
    </citation>
    <scope>NUCLEOTIDE SEQUENCE [LARGE SCALE GENOMIC DNA]</scope>
    <source>
        <strain evidence="1 2">TWF970</strain>
    </source>
</reference>
<gene>
    <name evidence="1" type="ORF">TWF970_001415</name>
</gene>
<dbReference type="AlphaFoldDB" id="A0A7C8RDM0"/>
<sequence length="306" mass="35314">MATTNLVPIGGLPPMHLERISNIVRNLFRLEVTERTFRQIFDDAPVQSSNPFNRQYRKVEPSEESRIEYRKLVEELELILIGTEIGADILHRYINETENVLVEFEVLIEILRAISGESYKHVRHSTTTMPTIPPLYHHSYTELTRYAKLQSSSFEKCTVGFWAETQILSGVVHFDRGESGNEMLDVYVHPDKDRKLYKVDKADIIQLMRHLSEDGFTSAQSLLRTTYDPIPVSDAQRKGIYRVKNLANSNFYNLLPSSITASGFPRCVIHATEELREVIPENYIPEYGEFSVADWVAYQKVRRGMQ</sequence>
<comment type="caution">
    <text evidence="1">The sequence shown here is derived from an EMBL/GenBank/DDBJ whole genome shotgun (WGS) entry which is preliminary data.</text>
</comment>
<protein>
    <submittedName>
        <fullName evidence="1">Uncharacterized protein</fullName>
    </submittedName>
</protein>
<evidence type="ECO:0000313" key="1">
    <source>
        <dbReference type="EMBL" id="KAF3282669.1"/>
    </source>
</evidence>
<proteinExistence type="predicted"/>